<protein>
    <submittedName>
        <fullName evidence="14">SusC/RagA family TonB-linked outer membrane protein</fullName>
    </submittedName>
</protein>
<comment type="subcellular location">
    <subcellularLocation>
        <location evidence="1 8">Cell outer membrane</location>
        <topology evidence="1 8">Multi-pass membrane protein</topology>
    </subcellularLocation>
</comment>
<evidence type="ECO:0000256" key="2">
    <source>
        <dbReference type="ARBA" id="ARBA00022448"/>
    </source>
</evidence>
<dbReference type="NCBIfam" id="TIGR04056">
    <property type="entry name" value="OMP_RagA_SusC"/>
    <property type="match status" value="1"/>
</dbReference>
<dbReference type="Gene3D" id="2.60.40.1120">
    <property type="entry name" value="Carboxypeptidase-like, regulatory domain"/>
    <property type="match status" value="1"/>
</dbReference>
<evidence type="ECO:0000313" key="15">
    <source>
        <dbReference type="Proteomes" id="UP000662783"/>
    </source>
</evidence>
<evidence type="ECO:0000256" key="3">
    <source>
        <dbReference type="ARBA" id="ARBA00022452"/>
    </source>
</evidence>
<keyword evidence="5 9" id="KW-0798">TonB box</keyword>
<keyword evidence="7 8" id="KW-0998">Cell outer membrane</keyword>
<dbReference type="Proteomes" id="UP000662783">
    <property type="component" value="Chromosome"/>
</dbReference>
<name>A0A974WKZ5_9BACT</name>
<dbReference type="InterPro" id="IPR036942">
    <property type="entry name" value="Beta-barrel_TonB_sf"/>
</dbReference>
<keyword evidence="11" id="KW-0732">Signal</keyword>
<evidence type="ECO:0000259" key="13">
    <source>
        <dbReference type="Pfam" id="PF07715"/>
    </source>
</evidence>
<keyword evidence="3 8" id="KW-1134">Transmembrane beta strand</keyword>
<dbReference type="InterPro" id="IPR023997">
    <property type="entry name" value="TonB-dep_OMP_SusC/RagA_CS"/>
</dbReference>
<keyword evidence="6 8" id="KW-0472">Membrane</keyword>
<dbReference type="Pfam" id="PF13715">
    <property type="entry name" value="CarbopepD_reg_2"/>
    <property type="match status" value="1"/>
</dbReference>
<keyword evidence="15" id="KW-1185">Reference proteome</keyword>
<dbReference type="Pfam" id="PF07715">
    <property type="entry name" value="Plug"/>
    <property type="match status" value="1"/>
</dbReference>
<dbReference type="InterPro" id="IPR000531">
    <property type="entry name" value="Beta-barrel_TonB"/>
</dbReference>
<dbReference type="EMBL" id="CP070608">
    <property type="protein sequence ID" value="QSE97293.1"/>
    <property type="molecule type" value="Genomic_DNA"/>
</dbReference>
<dbReference type="RefSeq" id="WP_205721804.1">
    <property type="nucleotide sequence ID" value="NZ_CP070608.1"/>
</dbReference>
<dbReference type="InterPro" id="IPR037066">
    <property type="entry name" value="Plug_dom_sf"/>
</dbReference>
<dbReference type="Gene3D" id="2.40.170.20">
    <property type="entry name" value="TonB-dependent receptor, beta-barrel domain"/>
    <property type="match status" value="1"/>
</dbReference>
<evidence type="ECO:0000256" key="1">
    <source>
        <dbReference type="ARBA" id="ARBA00004571"/>
    </source>
</evidence>
<dbReference type="PROSITE" id="PS52016">
    <property type="entry name" value="TONB_DEPENDENT_REC_3"/>
    <property type="match status" value="1"/>
</dbReference>
<dbReference type="NCBIfam" id="TIGR04057">
    <property type="entry name" value="SusC_RagA_signa"/>
    <property type="match status" value="1"/>
</dbReference>
<evidence type="ECO:0000313" key="14">
    <source>
        <dbReference type="EMBL" id="QSE97293.1"/>
    </source>
</evidence>
<evidence type="ECO:0000256" key="11">
    <source>
        <dbReference type="SAM" id="SignalP"/>
    </source>
</evidence>
<feature type="chain" id="PRO_5036918829" evidence="11">
    <location>
        <begin position="23"/>
        <end position="1078"/>
    </location>
</feature>
<evidence type="ECO:0000259" key="12">
    <source>
        <dbReference type="Pfam" id="PF00593"/>
    </source>
</evidence>
<reference evidence="14" key="1">
    <citation type="submission" date="2021-02" db="EMBL/GenBank/DDBJ databases">
        <title>Fulvivirga sp. S481 isolated from sea water.</title>
        <authorList>
            <person name="Bae S.S."/>
            <person name="Baek K."/>
        </authorList>
    </citation>
    <scope>NUCLEOTIDE SEQUENCE</scope>
    <source>
        <strain evidence="14">S481</strain>
    </source>
</reference>
<organism evidence="14 15">
    <name type="scientific">Fulvivirga lutea</name>
    <dbReference type="NCBI Taxonomy" id="2810512"/>
    <lineage>
        <taxon>Bacteria</taxon>
        <taxon>Pseudomonadati</taxon>
        <taxon>Bacteroidota</taxon>
        <taxon>Cytophagia</taxon>
        <taxon>Cytophagales</taxon>
        <taxon>Fulvivirgaceae</taxon>
        <taxon>Fulvivirga</taxon>
    </lineage>
</organism>
<dbReference type="InterPro" id="IPR012910">
    <property type="entry name" value="Plug_dom"/>
</dbReference>
<accession>A0A974WKZ5</accession>
<gene>
    <name evidence="14" type="ORF">JR347_17175</name>
</gene>
<evidence type="ECO:0000256" key="8">
    <source>
        <dbReference type="PROSITE-ProRule" id="PRU01360"/>
    </source>
</evidence>
<sequence length="1078" mass="116335">MKKFLLLSFMLMFAFAFSDSWAQERTVSGKVTSIEDGSSLPGVNVVLKGTTTGTVTDIDGNFKLSVPSDGGTLVFSFIGLATEEVAIGSRSVIDIQMSPDVQQLSEVVVTAVGIQREAKALGYGVERVGGDKVSGVSEPDALRAMQGKVAGVNIGGSSSAPGSATRITIRGNSSLLGNNQPLFVVDGIPYNNDTNGSGPGFNSDQLTGGGAFGSRFQDLDPNNIESVNVLKGAAAAALYGTRAANGVIVITTKTGSSGASKKGLEISYTGNFAMEEVANLPDYQNSYGTGTNFNYQQVNGSWGAPFVGAKPYATTTEIPHWYDGVIGLEEFWGTTVPYRAYPDNVKDFFQTGTFLENSLRVSGGNEKAQSTLVVSRAKQEGIVPNTQFNRTNVSLGGQTQLDNGLNVGGNLQYTSSVQESFQGGANNAIGNGSAFARTLYLGRNWDLHGQPFQNPLTNASVFMVGPGQADNPLWSVENAGIESETDRYVASFNLSYDVLDWLNLTYRLGVNGYNQTTTDYFRPGSRGAGGSGQIINAYDRFQEIESNFIVTVTKDITEDISFRGILGHNINQRTGEGQRYTGIGYVDFFINDIDNTNSVIPSGGTFFQRRLIGAYTDMNFGYRDFLFLNLTARNDWSSTLPEDNRSFFYPAVSTSFIFTDAFDLQSNVLSFGKIRASWAQVGNDTAPYQIVPVFLLNANGLAQAGATALPFNGTSGSTLSNIARDPNLKPEQTSEFELGLETKFFNNRLGLDVAVYERTSTDQIVQVAIPAETGFTSLLTNGGELSNTGIELTLTATPLKLSNGFQWDFVGTFTHNKNVIESLRPGSDELVLGNTFAGSVQSVHLPGEEYGLIRGSVNSRDDEGNLLIDPANGQLIPALNPEIIGNPNPDFIVGITNSFSWKGLSLSAVLDWRQGGDLYSVTNLSLLGRGVTKDTEDREVNKIIPGVYGDPNTNEPIRDENGDKIPNTTMVEVNTLYFGQSFAINGQDEWSIWDATVVRLREVTLGYTLPKSLLEKTPFGSAKVTLSGRNLWYNAPNFPEASNFDPEVSQFGNTNLQGYEFTSAPSTRRYGVTVNLTF</sequence>
<feature type="region of interest" description="Disordered" evidence="10">
    <location>
        <begin position="946"/>
        <end position="965"/>
    </location>
</feature>
<feature type="domain" description="TonB-dependent receptor plug" evidence="13">
    <location>
        <begin position="140"/>
        <end position="247"/>
    </location>
</feature>
<comment type="similarity">
    <text evidence="8 9">Belongs to the TonB-dependent receptor family.</text>
</comment>
<dbReference type="KEGG" id="fuv:JR347_17175"/>
<dbReference type="InterPro" id="IPR023996">
    <property type="entry name" value="TonB-dep_OMP_SusC/RagA"/>
</dbReference>
<evidence type="ECO:0000256" key="9">
    <source>
        <dbReference type="RuleBase" id="RU003357"/>
    </source>
</evidence>
<dbReference type="SUPFAM" id="SSF56935">
    <property type="entry name" value="Porins"/>
    <property type="match status" value="1"/>
</dbReference>
<evidence type="ECO:0000256" key="7">
    <source>
        <dbReference type="ARBA" id="ARBA00023237"/>
    </source>
</evidence>
<dbReference type="SUPFAM" id="SSF49464">
    <property type="entry name" value="Carboxypeptidase regulatory domain-like"/>
    <property type="match status" value="1"/>
</dbReference>
<keyword evidence="2 8" id="KW-0813">Transport</keyword>
<keyword evidence="4 8" id="KW-0812">Transmembrane</keyword>
<dbReference type="Gene3D" id="2.170.130.10">
    <property type="entry name" value="TonB-dependent receptor, plug domain"/>
    <property type="match status" value="1"/>
</dbReference>
<evidence type="ECO:0000256" key="5">
    <source>
        <dbReference type="ARBA" id="ARBA00023077"/>
    </source>
</evidence>
<feature type="domain" description="TonB-dependent receptor-like beta-barrel" evidence="12">
    <location>
        <begin position="438"/>
        <end position="838"/>
    </location>
</feature>
<dbReference type="InterPro" id="IPR008969">
    <property type="entry name" value="CarboxyPept-like_regulatory"/>
</dbReference>
<evidence type="ECO:0000256" key="6">
    <source>
        <dbReference type="ARBA" id="ARBA00023136"/>
    </source>
</evidence>
<proteinExistence type="inferred from homology"/>
<feature type="signal peptide" evidence="11">
    <location>
        <begin position="1"/>
        <end position="22"/>
    </location>
</feature>
<evidence type="ECO:0000256" key="4">
    <source>
        <dbReference type="ARBA" id="ARBA00022692"/>
    </source>
</evidence>
<dbReference type="Pfam" id="PF00593">
    <property type="entry name" value="TonB_dep_Rec_b-barrel"/>
    <property type="match status" value="1"/>
</dbReference>
<dbReference type="GO" id="GO:0009279">
    <property type="term" value="C:cell outer membrane"/>
    <property type="evidence" value="ECO:0007669"/>
    <property type="project" value="UniProtKB-SubCell"/>
</dbReference>
<dbReference type="InterPro" id="IPR039426">
    <property type="entry name" value="TonB-dep_rcpt-like"/>
</dbReference>
<evidence type="ECO:0000256" key="10">
    <source>
        <dbReference type="SAM" id="MobiDB-lite"/>
    </source>
</evidence>
<dbReference type="AlphaFoldDB" id="A0A974WKZ5"/>